<feature type="non-terminal residue" evidence="1">
    <location>
        <position position="297"/>
    </location>
</feature>
<protein>
    <submittedName>
        <fullName evidence="1">Uncharacterized protein</fullName>
    </submittedName>
</protein>
<evidence type="ECO:0000313" key="2">
    <source>
        <dbReference type="Proteomes" id="UP001177023"/>
    </source>
</evidence>
<evidence type="ECO:0000313" key="1">
    <source>
        <dbReference type="EMBL" id="CAJ0577415.1"/>
    </source>
</evidence>
<keyword evidence="2" id="KW-1185">Reference proteome</keyword>
<accession>A0AA36CYH2</accession>
<dbReference type="EMBL" id="CATQJA010002650">
    <property type="protein sequence ID" value="CAJ0577415.1"/>
    <property type="molecule type" value="Genomic_DNA"/>
</dbReference>
<reference evidence="1" key="1">
    <citation type="submission" date="2023-06" db="EMBL/GenBank/DDBJ databases">
        <authorList>
            <person name="Delattre M."/>
        </authorList>
    </citation>
    <scope>NUCLEOTIDE SEQUENCE</scope>
    <source>
        <strain evidence="1">AF72</strain>
    </source>
</reference>
<name>A0AA36CYH2_9BILA</name>
<proteinExistence type="predicted"/>
<dbReference type="Proteomes" id="UP001177023">
    <property type="component" value="Unassembled WGS sequence"/>
</dbReference>
<dbReference type="AlphaFoldDB" id="A0AA36CYH2"/>
<organism evidence="1 2">
    <name type="scientific">Mesorhabditis spiculigera</name>
    <dbReference type="NCBI Taxonomy" id="96644"/>
    <lineage>
        <taxon>Eukaryota</taxon>
        <taxon>Metazoa</taxon>
        <taxon>Ecdysozoa</taxon>
        <taxon>Nematoda</taxon>
        <taxon>Chromadorea</taxon>
        <taxon>Rhabditida</taxon>
        <taxon>Rhabditina</taxon>
        <taxon>Rhabditomorpha</taxon>
        <taxon>Rhabditoidea</taxon>
        <taxon>Rhabditidae</taxon>
        <taxon>Mesorhabditinae</taxon>
        <taxon>Mesorhabditis</taxon>
    </lineage>
</organism>
<gene>
    <name evidence="1" type="ORF">MSPICULIGERA_LOCUS15688</name>
</gene>
<comment type="caution">
    <text evidence="1">The sequence shown here is derived from an EMBL/GenBank/DDBJ whole genome shotgun (WGS) entry which is preliminary data.</text>
</comment>
<sequence>MAFFTTTLESSGTTRLLGLPEKSIYPVKAPEKTRFWRCKLSMDHFNEGYEMFEVRCKSERRDVDGQPVYERWRGQDFILFVKASQAERFKNRLGFVHIPTKIQRSLALHNGQWYSTVYQAAGLYCKVGVLGSIPLPMCVRVPEKLLLDASREVSVELVREVASKVDSGWRNGWTNRSDEERATLVRNMIAFLRKNICTSWRCGSPVDGNPLQLAKEIILLVWKYSEWFLVDNQQTRSFYWTHFIPMLIRIVHSHATHAILPCNCSCDHWDVVRKLPGNYRTVLDGDAFVEAILDKYK</sequence>